<feature type="region of interest" description="Disordered" evidence="1">
    <location>
        <begin position="430"/>
        <end position="502"/>
    </location>
</feature>
<feature type="compositionally biased region" description="Polar residues" evidence="1">
    <location>
        <begin position="78"/>
        <end position="91"/>
    </location>
</feature>
<name>A0AAV4FK04_9GAST</name>
<reference evidence="2 3" key="1">
    <citation type="journal article" date="2021" name="Elife">
        <title>Chloroplast acquisition without the gene transfer in kleptoplastic sea slugs, Plakobranchus ocellatus.</title>
        <authorList>
            <person name="Maeda T."/>
            <person name="Takahashi S."/>
            <person name="Yoshida T."/>
            <person name="Shimamura S."/>
            <person name="Takaki Y."/>
            <person name="Nagai Y."/>
            <person name="Toyoda A."/>
            <person name="Suzuki Y."/>
            <person name="Arimoto A."/>
            <person name="Ishii H."/>
            <person name="Satoh N."/>
            <person name="Nishiyama T."/>
            <person name="Hasebe M."/>
            <person name="Maruyama T."/>
            <person name="Minagawa J."/>
            <person name="Obokata J."/>
            <person name="Shigenobu S."/>
        </authorList>
    </citation>
    <scope>NUCLEOTIDE SEQUENCE [LARGE SCALE GENOMIC DNA]</scope>
</reference>
<proteinExistence type="predicted"/>
<dbReference type="AlphaFoldDB" id="A0AAV4FK04"/>
<evidence type="ECO:0000313" key="3">
    <source>
        <dbReference type="Proteomes" id="UP000762676"/>
    </source>
</evidence>
<dbReference type="EMBL" id="BMAT01004397">
    <property type="protein sequence ID" value="GFR72650.1"/>
    <property type="molecule type" value="Genomic_DNA"/>
</dbReference>
<feature type="region of interest" description="Disordered" evidence="1">
    <location>
        <begin position="319"/>
        <end position="341"/>
    </location>
</feature>
<protein>
    <submittedName>
        <fullName evidence="2">Transmembrane protein 131-like isoform X4</fullName>
    </submittedName>
</protein>
<comment type="caution">
    <text evidence="2">The sequence shown here is derived from an EMBL/GenBank/DDBJ whole genome shotgun (WGS) entry which is preliminary data.</text>
</comment>
<feature type="compositionally biased region" description="Polar residues" evidence="1">
    <location>
        <begin position="460"/>
        <end position="481"/>
    </location>
</feature>
<feature type="compositionally biased region" description="Polar residues" evidence="1">
    <location>
        <begin position="432"/>
        <end position="453"/>
    </location>
</feature>
<keyword evidence="3" id="KW-1185">Reference proteome</keyword>
<feature type="compositionally biased region" description="Low complexity" evidence="1">
    <location>
        <begin position="92"/>
        <end position="107"/>
    </location>
</feature>
<keyword evidence="2" id="KW-0472">Membrane</keyword>
<feature type="compositionally biased region" description="Low complexity" evidence="1">
    <location>
        <begin position="147"/>
        <end position="157"/>
    </location>
</feature>
<feature type="compositionally biased region" description="Low complexity" evidence="1">
    <location>
        <begin position="125"/>
        <end position="137"/>
    </location>
</feature>
<gene>
    <name evidence="2" type="ORF">ElyMa_002118000</name>
</gene>
<keyword evidence="2" id="KW-0812">Transmembrane</keyword>
<evidence type="ECO:0000313" key="2">
    <source>
        <dbReference type="EMBL" id="GFR72650.1"/>
    </source>
</evidence>
<organism evidence="2 3">
    <name type="scientific">Elysia marginata</name>
    <dbReference type="NCBI Taxonomy" id="1093978"/>
    <lineage>
        <taxon>Eukaryota</taxon>
        <taxon>Metazoa</taxon>
        <taxon>Spiralia</taxon>
        <taxon>Lophotrochozoa</taxon>
        <taxon>Mollusca</taxon>
        <taxon>Gastropoda</taxon>
        <taxon>Heterobranchia</taxon>
        <taxon>Euthyneura</taxon>
        <taxon>Panpulmonata</taxon>
        <taxon>Sacoglossa</taxon>
        <taxon>Placobranchoidea</taxon>
        <taxon>Plakobranchidae</taxon>
        <taxon>Elysia</taxon>
    </lineage>
</organism>
<accession>A0AAV4FK04</accession>
<feature type="region of interest" description="Disordered" evidence="1">
    <location>
        <begin position="1"/>
        <end position="157"/>
    </location>
</feature>
<dbReference type="Proteomes" id="UP000762676">
    <property type="component" value="Unassembled WGS sequence"/>
</dbReference>
<evidence type="ECO:0000256" key="1">
    <source>
        <dbReference type="SAM" id="MobiDB-lite"/>
    </source>
</evidence>
<sequence>MLGPSDPTYQAADEDSGSTEAWEGCSSGRESPPPAWDAEPAQVESFPPPGDLSELSLQTETFAQKHGGSSRGLLPSPATATAMVTPSLDTASRSSVLGPLVGGSSTSESAGILPLLGNSGRRPLSSYSSIVSSSSGSTNNTGGIAGNDGSSTSSGGNMMLGAEITARRGPALPSTSPELPSGLGFPGDQDTLGRPAAASFGPGGFGPFSDSSLQGIMHGGMSQPCQPPSAWSTGLPPIGGLSPNYGMHPTAELPGFGAQPNRPMDPFLYGNNAFSADASGLYGSSMYSNRPDQLNQPQMTMMQQLQVERRQRLYEHQQKVKKGEDWPGFSTTPMRSDSLWDPDCKPMERHTWANNPDATPGGTGFWNTLTNSASSGWSSLQSLANIWGSNNSSTSAGGDIDGAVLGKDRQLPPGQVGPGFSTAALGARAGQLSGQATDGQQLSGSTPPFNPFTSMADIWSPTSLANDNLNSVGGARSSSEWNPIGSGGIHGPVNPPTSKEDK</sequence>